<dbReference type="AlphaFoldDB" id="A0A081UXU3"/>
<evidence type="ECO:0000313" key="3">
    <source>
        <dbReference type="EMBL" id="HAT6343802.1"/>
    </source>
</evidence>
<dbReference type="RefSeq" id="WP_011704252.1">
    <property type="nucleotide sequence ID" value="NZ_AP019193.1"/>
</dbReference>
<dbReference type="Gene3D" id="2.60.120.10">
    <property type="entry name" value="Jelly Rolls"/>
    <property type="match status" value="1"/>
</dbReference>
<dbReference type="GO" id="GO:0005829">
    <property type="term" value="C:cytosol"/>
    <property type="evidence" value="ECO:0007669"/>
    <property type="project" value="TreeGrafter"/>
</dbReference>
<evidence type="ECO:0000259" key="2">
    <source>
        <dbReference type="PROSITE" id="PS50943"/>
    </source>
</evidence>
<dbReference type="eggNOG" id="COG1396">
    <property type="taxonomic scope" value="Bacteria"/>
</dbReference>
<evidence type="ECO:0000313" key="5">
    <source>
        <dbReference type="EMBL" id="WEE25930.1"/>
    </source>
</evidence>
<dbReference type="PANTHER" id="PTHR46797:SF11">
    <property type="entry name" value="HTH-TYPE TRANSCRIPTIONAL REGULATOR PUUR"/>
    <property type="match status" value="1"/>
</dbReference>
<dbReference type="PANTHER" id="PTHR46797">
    <property type="entry name" value="HTH-TYPE TRANSCRIPTIONAL REGULATOR"/>
    <property type="match status" value="1"/>
</dbReference>
<dbReference type="Proteomes" id="UP001214666">
    <property type="component" value="Chromosome"/>
</dbReference>
<reference evidence="3" key="1">
    <citation type="journal article" date="2018" name="Genome Biol.">
        <title>SKESA: strategic k-mer extension for scrupulous assemblies.</title>
        <authorList>
            <person name="Souvorov A."/>
            <person name="Agarwala R."/>
            <person name="Lipman D.J."/>
        </authorList>
    </citation>
    <scope>NUCLEOTIDE SEQUENCE</scope>
    <source>
        <strain evidence="3">OLC2673_Aeromonas</strain>
    </source>
</reference>
<gene>
    <name evidence="4" type="ORF">C6C11_14700</name>
    <name evidence="3" type="ORF">JAJ28_001517</name>
    <name evidence="5" type="ORF">PY771_20240</name>
</gene>
<dbReference type="Proteomes" id="UP000859505">
    <property type="component" value="Unassembled WGS sequence"/>
</dbReference>
<reference evidence="3" key="5">
    <citation type="submission" date="2020-01" db="EMBL/GenBank/DDBJ databases">
        <authorList>
            <consortium name="NCBI Pathogen Detection Project"/>
        </authorList>
    </citation>
    <scope>NUCLEOTIDE SEQUENCE</scope>
    <source>
        <strain evidence="3">OLC2673_Aeromonas</strain>
    </source>
</reference>
<name>A0A081UXU3_AERHY</name>
<dbReference type="CDD" id="cd00093">
    <property type="entry name" value="HTH_XRE"/>
    <property type="match status" value="1"/>
</dbReference>
<dbReference type="Pfam" id="PF07883">
    <property type="entry name" value="Cupin_2"/>
    <property type="match status" value="1"/>
</dbReference>
<dbReference type="EMBL" id="DACTUL010000009">
    <property type="protein sequence ID" value="HAT6343802.1"/>
    <property type="molecule type" value="Genomic_DNA"/>
</dbReference>
<accession>A0A081UXU3</accession>
<evidence type="ECO:0000256" key="1">
    <source>
        <dbReference type="ARBA" id="ARBA00023125"/>
    </source>
</evidence>
<reference evidence="6" key="3">
    <citation type="submission" date="2018-02" db="EMBL/GenBank/DDBJ databases">
        <title>Phenotypic characterization and whole genome analysis of multidrug-resistant, extended-spectrum beta-lactamase-producing bacteria isolated from dogs in Germany.</title>
        <authorList>
            <person name="Williamson C."/>
        </authorList>
    </citation>
    <scope>NUCLEOTIDE SEQUENCE [LARGE SCALE GENOMIC DNA]</scope>
    <source>
        <strain evidence="6">AFG_SD03_1510_Ahy_093</strain>
    </source>
</reference>
<dbReference type="SUPFAM" id="SSF47413">
    <property type="entry name" value="lambda repressor-like DNA-binding domains"/>
    <property type="match status" value="1"/>
</dbReference>
<dbReference type="GO" id="GO:0003677">
    <property type="term" value="F:DNA binding"/>
    <property type="evidence" value="ECO:0007669"/>
    <property type="project" value="UniProtKB-KW"/>
</dbReference>
<dbReference type="InterPro" id="IPR011051">
    <property type="entry name" value="RmlC_Cupin_sf"/>
</dbReference>
<reference evidence="4 6" key="2">
    <citation type="journal article" date="2018" name="PLoS ONE">
        <title>Phenotypic characterization and whole genome analysis of extended-spectrum beta-lactamase-producing bacteria isolated from dogs in Germany.</title>
        <authorList>
            <person name="Boehmer T."/>
            <person name="Vogler A.J."/>
            <person name="Thomas A."/>
            <person name="Sauer S."/>
            <person name="Hergenroether M."/>
            <person name="Straubinger R.K."/>
            <person name="Birdsell D."/>
            <person name="Keim P."/>
            <person name="Sahl J.W."/>
            <person name="Williamson C.H."/>
            <person name="Riehm J.M."/>
        </authorList>
    </citation>
    <scope>NUCLEOTIDE SEQUENCE [LARGE SCALE GENOMIC DNA]</scope>
    <source>
        <strain evidence="4 6">AFG_SD03_1510_Ahy_093</strain>
    </source>
</reference>
<dbReference type="PROSITE" id="PS50943">
    <property type="entry name" value="HTH_CROC1"/>
    <property type="match status" value="1"/>
</dbReference>
<dbReference type="Gene3D" id="1.10.260.40">
    <property type="entry name" value="lambda repressor-like DNA-binding domains"/>
    <property type="match status" value="1"/>
</dbReference>
<proteinExistence type="predicted"/>
<reference evidence="4" key="4">
    <citation type="submission" date="2018-02" db="EMBL/GenBank/DDBJ databases">
        <authorList>
            <person name="Williamson C."/>
        </authorList>
    </citation>
    <scope>NUCLEOTIDE SEQUENCE</scope>
    <source>
        <strain evidence="4">AFG_SD03_1510_Ahy_093</strain>
    </source>
</reference>
<dbReference type="CDD" id="cd02209">
    <property type="entry name" value="cupin_XRE_C"/>
    <property type="match status" value="1"/>
</dbReference>
<reference evidence="5" key="6">
    <citation type="submission" date="2023-02" db="EMBL/GenBank/DDBJ databases">
        <title>The sequence of Aeromonas hydrophila K533.</title>
        <authorList>
            <person name="Luo X."/>
        </authorList>
    </citation>
    <scope>NUCLEOTIDE SEQUENCE</scope>
    <source>
        <strain evidence="5">K533</strain>
    </source>
</reference>
<dbReference type="InterPro" id="IPR050807">
    <property type="entry name" value="TransReg_Diox_bact_type"/>
</dbReference>
<dbReference type="InterPro" id="IPR013096">
    <property type="entry name" value="Cupin_2"/>
</dbReference>
<dbReference type="SUPFAM" id="SSF51182">
    <property type="entry name" value="RmlC-like cupins"/>
    <property type="match status" value="1"/>
</dbReference>
<keyword evidence="1 4" id="KW-0238">DNA-binding</keyword>
<feature type="domain" description="HTH cro/C1-type" evidence="2">
    <location>
        <begin position="7"/>
        <end position="61"/>
    </location>
</feature>
<organism evidence="3 7">
    <name type="scientific">Aeromonas hydrophila</name>
    <dbReference type="NCBI Taxonomy" id="644"/>
    <lineage>
        <taxon>Bacteria</taxon>
        <taxon>Pseudomonadati</taxon>
        <taxon>Pseudomonadota</taxon>
        <taxon>Gammaproteobacteria</taxon>
        <taxon>Aeromonadales</taxon>
        <taxon>Aeromonadaceae</taxon>
        <taxon>Aeromonas</taxon>
    </lineage>
</organism>
<evidence type="ECO:0000313" key="7">
    <source>
        <dbReference type="Proteomes" id="UP000859505"/>
    </source>
</evidence>
<dbReference type="OMA" id="PVPCEVI"/>
<dbReference type="GO" id="GO:0003700">
    <property type="term" value="F:DNA-binding transcription factor activity"/>
    <property type="evidence" value="ECO:0007669"/>
    <property type="project" value="TreeGrafter"/>
</dbReference>
<sequence>MDIGHRLKAVRTKAALSQRELAKRSGVTNGFISQIEKNQVSPSVASLRKVLEGIPMSLATFFTDETEMDSEVIFRAADMPDLGTHPISYRLVGHSRANRAIGMMQEILPPGADTGDDMLSHEGEECGIVIQGQVEVTVGEQVYLLTPGDGYYFDSRTPHRFRNVDEHECVLISANTPASF</sequence>
<evidence type="ECO:0000313" key="4">
    <source>
        <dbReference type="EMBL" id="RCF48082.1"/>
    </source>
</evidence>
<evidence type="ECO:0000313" key="6">
    <source>
        <dbReference type="Proteomes" id="UP000253075"/>
    </source>
</evidence>
<dbReference type="InterPro" id="IPR010982">
    <property type="entry name" value="Lambda_DNA-bd_dom_sf"/>
</dbReference>
<dbReference type="InterPro" id="IPR014710">
    <property type="entry name" value="RmlC-like_jellyroll"/>
</dbReference>
<dbReference type="InterPro" id="IPR001387">
    <property type="entry name" value="Cro/C1-type_HTH"/>
</dbReference>
<dbReference type="SMART" id="SM00530">
    <property type="entry name" value="HTH_XRE"/>
    <property type="match status" value="1"/>
</dbReference>
<dbReference type="KEGG" id="ahi:VU14_21270"/>
<dbReference type="EMBL" id="CP118942">
    <property type="protein sequence ID" value="WEE25930.1"/>
    <property type="molecule type" value="Genomic_DNA"/>
</dbReference>
<protein>
    <submittedName>
        <fullName evidence="3">Cupin domain-containing protein</fullName>
    </submittedName>
    <submittedName>
        <fullName evidence="4">DNA-binding protein</fullName>
    </submittedName>
</protein>
<dbReference type="Pfam" id="PF01381">
    <property type="entry name" value="HTH_3"/>
    <property type="match status" value="1"/>
</dbReference>
<dbReference type="Proteomes" id="UP000253075">
    <property type="component" value="Unassembled WGS sequence"/>
</dbReference>
<dbReference type="EMBL" id="PUTQ01000021">
    <property type="protein sequence ID" value="RCF48082.1"/>
    <property type="molecule type" value="Genomic_DNA"/>
</dbReference>
<dbReference type="GeneID" id="4486945"/>